<evidence type="ECO:0000256" key="1">
    <source>
        <dbReference type="SAM" id="Phobius"/>
    </source>
</evidence>
<accession>A0ABS1HMS9</accession>
<proteinExistence type="predicted"/>
<comment type="caution">
    <text evidence="2">The sequence shown here is derived from an EMBL/GenBank/DDBJ whole genome shotgun (WGS) entry which is preliminary data.</text>
</comment>
<name>A0ABS1HMS9_9BACT</name>
<keyword evidence="1" id="KW-0812">Transmembrane</keyword>
<dbReference type="Proteomes" id="UP000605676">
    <property type="component" value="Unassembled WGS sequence"/>
</dbReference>
<evidence type="ECO:0000313" key="2">
    <source>
        <dbReference type="EMBL" id="MBK3518479.1"/>
    </source>
</evidence>
<reference evidence="2 3" key="1">
    <citation type="submission" date="2021-01" db="EMBL/GenBank/DDBJ databases">
        <title>Carboxyliciviraga sp.nov., isolated from coastal sediments.</title>
        <authorList>
            <person name="Lu D."/>
            <person name="Zhang T."/>
        </authorList>
    </citation>
    <scope>NUCLEOTIDE SEQUENCE [LARGE SCALE GENOMIC DNA]</scope>
    <source>
        <strain evidence="2 3">N1Y132</strain>
    </source>
</reference>
<sequence>MIAISGIVIITVILIRTLLSFKFEKDDYSRTTDDLRNEFQRKDFLILLLFFISIPLFATLNTNALESLSEMVISVSDSVFIIKPEFETWLLLALMMSFGISVIVVFSVANTVFKEKASQYWIYYNRKYRTNATAILKYLSVILISGSSLLICLQLNTFIKFNDEAVVINQSLDFADTEYQYDQIDKLVHYDKKVAPNGSIIDKPYYAIHFGDNFIWRTTDGLRTPHIDDDKIFKFLSDKTKLVIEEFEIEQN</sequence>
<feature type="transmembrane region" description="Helical" evidence="1">
    <location>
        <begin position="89"/>
        <end position="113"/>
    </location>
</feature>
<keyword evidence="3" id="KW-1185">Reference proteome</keyword>
<organism evidence="2 3">
    <name type="scientific">Carboxylicivirga marina</name>
    <dbReference type="NCBI Taxonomy" id="2800988"/>
    <lineage>
        <taxon>Bacteria</taxon>
        <taxon>Pseudomonadati</taxon>
        <taxon>Bacteroidota</taxon>
        <taxon>Bacteroidia</taxon>
        <taxon>Marinilabiliales</taxon>
        <taxon>Marinilabiliaceae</taxon>
        <taxon>Carboxylicivirga</taxon>
    </lineage>
</organism>
<feature type="transmembrane region" description="Helical" evidence="1">
    <location>
        <begin position="134"/>
        <end position="159"/>
    </location>
</feature>
<keyword evidence="1" id="KW-1133">Transmembrane helix</keyword>
<feature type="transmembrane region" description="Helical" evidence="1">
    <location>
        <begin position="44"/>
        <end position="62"/>
    </location>
</feature>
<dbReference type="RefSeq" id="WP_200465707.1">
    <property type="nucleotide sequence ID" value="NZ_JAENRR010000035.1"/>
</dbReference>
<gene>
    <name evidence="2" type="ORF">JIV24_14135</name>
</gene>
<dbReference type="EMBL" id="JAENRR010000035">
    <property type="protein sequence ID" value="MBK3518479.1"/>
    <property type="molecule type" value="Genomic_DNA"/>
</dbReference>
<protein>
    <submittedName>
        <fullName evidence="2">Uncharacterized protein</fullName>
    </submittedName>
</protein>
<feature type="transmembrane region" description="Helical" evidence="1">
    <location>
        <begin position="6"/>
        <end position="23"/>
    </location>
</feature>
<evidence type="ECO:0000313" key="3">
    <source>
        <dbReference type="Proteomes" id="UP000605676"/>
    </source>
</evidence>
<keyword evidence="1" id="KW-0472">Membrane</keyword>